<organism evidence="4 5">
    <name type="scientific">Desulfofustis glycolicus DSM 9705</name>
    <dbReference type="NCBI Taxonomy" id="1121409"/>
    <lineage>
        <taxon>Bacteria</taxon>
        <taxon>Pseudomonadati</taxon>
        <taxon>Thermodesulfobacteriota</taxon>
        <taxon>Desulfobulbia</taxon>
        <taxon>Desulfobulbales</taxon>
        <taxon>Desulfocapsaceae</taxon>
        <taxon>Desulfofustis</taxon>
    </lineage>
</organism>
<feature type="compositionally biased region" description="Low complexity" evidence="1">
    <location>
        <begin position="254"/>
        <end position="265"/>
    </location>
</feature>
<keyword evidence="2" id="KW-1133">Transmembrane helix</keyword>
<feature type="transmembrane region" description="Helical" evidence="2">
    <location>
        <begin position="211"/>
        <end position="228"/>
    </location>
</feature>
<dbReference type="InterPro" id="IPR027417">
    <property type="entry name" value="P-loop_NTPase"/>
</dbReference>
<keyword evidence="2" id="KW-0472">Membrane</keyword>
<dbReference type="STRING" id="1121409.SAMN02745124_00319"/>
<evidence type="ECO:0000313" key="5">
    <source>
        <dbReference type="Proteomes" id="UP000184139"/>
    </source>
</evidence>
<protein>
    <submittedName>
        <fullName evidence="4">Zonular occludens toxin (Zot)</fullName>
    </submittedName>
</protein>
<accession>A0A1M5SF74</accession>
<keyword evidence="2" id="KW-0812">Transmembrane</keyword>
<dbReference type="Pfam" id="PF05707">
    <property type="entry name" value="Zot"/>
    <property type="match status" value="1"/>
</dbReference>
<evidence type="ECO:0000259" key="3">
    <source>
        <dbReference type="Pfam" id="PF05707"/>
    </source>
</evidence>
<dbReference type="SUPFAM" id="SSF52540">
    <property type="entry name" value="P-loop containing nucleoside triphosphate hydrolases"/>
    <property type="match status" value="1"/>
</dbReference>
<dbReference type="AlphaFoldDB" id="A0A1M5SF74"/>
<evidence type="ECO:0000313" key="4">
    <source>
        <dbReference type="EMBL" id="SHH37176.1"/>
    </source>
</evidence>
<feature type="domain" description="Zona occludens toxin N-terminal" evidence="3">
    <location>
        <begin position="1"/>
        <end position="192"/>
    </location>
</feature>
<sequence>MIFGYTGTPGSGKTYEAVVLILQNLSKGRVVFTNINGLEKPECREAIKAVCGLSELAITRQLQILEPDQIEDFWMHVIPGAMIVIDEVQKYFSSRDWQMEKNKRFGYWASTHRHHGFDVVLITQNAERVDAAVRSLWEWNYVFRKVNFFGGAVQRKYLCYSFAGDEAHGMPLKKEVKTYNPKIFLCYKSYVSDDIEEMNIKKHVNVLKHPVFFAIPIVLGLTLYLVFFKSSFATGDLFGNKKIIDDYQAKQQQQTSKAAPTTTTPLPDAVSVHAPTITRQTDSSGRTLFTNRTASHEKTSS</sequence>
<dbReference type="Gene3D" id="3.40.50.300">
    <property type="entry name" value="P-loop containing nucleotide triphosphate hydrolases"/>
    <property type="match status" value="1"/>
</dbReference>
<dbReference type="Proteomes" id="UP000184139">
    <property type="component" value="Unassembled WGS sequence"/>
</dbReference>
<reference evidence="4 5" key="1">
    <citation type="submission" date="2016-11" db="EMBL/GenBank/DDBJ databases">
        <authorList>
            <person name="Jaros S."/>
            <person name="Januszkiewicz K."/>
            <person name="Wedrychowicz H."/>
        </authorList>
    </citation>
    <scope>NUCLEOTIDE SEQUENCE [LARGE SCALE GENOMIC DNA]</scope>
    <source>
        <strain evidence="4 5">DSM 9705</strain>
    </source>
</reference>
<feature type="region of interest" description="Disordered" evidence="1">
    <location>
        <begin position="254"/>
        <end position="277"/>
    </location>
</feature>
<dbReference type="InterPro" id="IPR008900">
    <property type="entry name" value="Zot_N"/>
</dbReference>
<dbReference type="EMBL" id="FQXS01000001">
    <property type="protein sequence ID" value="SHH37176.1"/>
    <property type="molecule type" value="Genomic_DNA"/>
</dbReference>
<name>A0A1M5SF74_9BACT</name>
<proteinExistence type="predicted"/>
<dbReference type="OrthoDB" id="9800070at2"/>
<evidence type="ECO:0000256" key="2">
    <source>
        <dbReference type="SAM" id="Phobius"/>
    </source>
</evidence>
<gene>
    <name evidence="4" type="ORF">SAMN02745124_00319</name>
</gene>
<dbReference type="RefSeq" id="WP_073373070.1">
    <property type="nucleotide sequence ID" value="NZ_FQXS01000001.1"/>
</dbReference>
<keyword evidence="5" id="KW-1185">Reference proteome</keyword>
<evidence type="ECO:0000256" key="1">
    <source>
        <dbReference type="SAM" id="MobiDB-lite"/>
    </source>
</evidence>